<accession>A0A813GHV8</accession>
<evidence type="ECO:0000313" key="2">
    <source>
        <dbReference type="EMBL" id="CAE8625771.1"/>
    </source>
</evidence>
<keyword evidence="3" id="KW-1185">Reference proteome</keyword>
<evidence type="ECO:0000256" key="1">
    <source>
        <dbReference type="SAM" id="MobiDB-lite"/>
    </source>
</evidence>
<evidence type="ECO:0008006" key="4">
    <source>
        <dbReference type="Google" id="ProtNLM"/>
    </source>
</evidence>
<gene>
    <name evidence="2" type="ORF">PGLA1383_LOCUS42752</name>
</gene>
<name>A0A813GHV8_POLGL</name>
<dbReference type="InterPro" id="IPR052055">
    <property type="entry name" value="Hepadnavirus_pol/RT"/>
</dbReference>
<protein>
    <recommendedName>
        <fullName evidence="4">Reverse transcriptase domain-containing protein</fullName>
    </recommendedName>
</protein>
<evidence type="ECO:0000313" key="3">
    <source>
        <dbReference type="Proteomes" id="UP000654075"/>
    </source>
</evidence>
<sequence length="572" mass="64653">MPRTPAVFEEQVKWKRGFDPFADPSLFATNYKSLGEHLGAVEEQFRLEQEEGMMLEMDWEDFVVRFGTNYAISALAVLQEGEKLRVLHDGSNTTMVNHRIRPRDKVRMPGFRELQFLLRMFQAERRIPVSVVGDVSKAHRRVKIDPLEQGYQSCQLRPGKVWVNRVGTFGMVPISYWWSRLSGGLLRAVYGLLWSTRPVEILWYADDLNMMGCGKEERRAMVLVLFFLAVTGVPMKPAKFRGAYQYDWTGLTVIMQFYAVGISAARAHWLVKWLTEAVEAPTARARVVAGALGRLGFAVTALTYGKPFLGPLYLWVSAMLRAGKEVVTLPWAVRLIFTWLAHRLAGAGRLQQVRPLAEHRGELFRSDAKAEGGIATIGGWECMHGTPASGARWFYLEVESSWAPWAFAKASDPGRVIAALELLGAILWVKLFSDRWGECFAGGCTVTGSTDNRGNSFVIMKLMSTKWPLTVLLMELSETLRAREAELRLDWVRREFNTEADAITNQEFAAFDPLLRIQVEGATIPWLVLPAFMEASQRLYNEIVRERAGATGKGPRRRRGATAKLRTTDPWQ</sequence>
<feature type="region of interest" description="Disordered" evidence="1">
    <location>
        <begin position="550"/>
        <end position="572"/>
    </location>
</feature>
<dbReference type="AlphaFoldDB" id="A0A813GHV8"/>
<organism evidence="2 3">
    <name type="scientific">Polarella glacialis</name>
    <name type="common">Dinoflagellate</name>
    <dbReference type="NCBI Taxonomy" id="89957"/>
    <lineage>
        <taxon>Eukaryota</taxon>
        <taxon>Sar</taxon>
        <taxon>Alveolata</taxon>
        <taxon>Dinophyceae</taxon>
        <taxon>Suessiales</taxon>
        <taxon>Suessiaceae</taxon>
        <taxon>Polarella</taxon>
    </lineage>
</organism>
<dbReference type="PANTHER" id="PTHR33050:SF7">
    <property type="entry name" value="RIBONUCLEASE H"/>
    <property type="match status" value="1"/>
</dbReference>
<reference evidence="2" key="1">
    <citation type="submission" date="2021-02" db="EMBL/GenBank/DDBJ databases">
        <authorList>
            <person name="Dougan E. K."/>
            <person name="Rhodes N."/>
            <person name="Thang M."/>
            <person name="Chan C."/>
        </authorList>
    </citation>
    <scope>NUCLEOTIDE SEQUENCE</scope>
</reference>
<proteinExistence type="predicted"/>
<dbReference type="Proteomes" id="UP000654075">
    <property type="component" value="Unassembled WGS sequence"/>
</dbReference>
<dbReference type="PANTHER" id="PTHR33050">
    <property type="entry name" value="REVERSE TRANSCRIPTASE DOMAIN-CONTAINING PROTEIN"/>
    <property type="match status" value="1"/>
</dbReference>
<dbReference type="EMBL" id="CAJNNV010028787">
    <property type="protein sequence ID" value="CAE8625771.1"/>
    <property type="molecule type" value="Genomic_DNA"/>
</dbReference>
<comment type="caution">
    <text evidence="2">The sequence shown here is derived from an EMBL/GenBank/DDBJ whole genome shotgun (WGS) entry which is preliminary data.</text>
</comment>